<comment type="subcellular location">
    <subcellularLocation>
        <location evidence="5">Cell membrane</location>
        <topology evidence="5">Multi-pass membrane protein</topology>
    </subcellularLocation>
</comment>
<proteinExistence type="inferred from homology"/>
<organism evidence="6 7">
    <name type="scientific">Lactococcus cremoris subsp. cremoris GE214</name>
    <dbReference type="NCBI Taxonomy" id="1415168"/>
    <lineage>
        <taxon>Bacteria</taxon>
        <taxon>Bacillati</taxon>
        <taxon>Bacillota</taxon>
        <taxon>Bacilli</taxon>
        <taxon>Lactobacillales</taxon>
        <taxon>Streptococcaceae</taxon>
        <taxon>Lactococcus</taxon>
        <taxon>Lactococcus cremoris subsp. cremoris</taxon>
    </lineage>
</organism>
<dbReference type="PANTHER" id="PTHR37815:SF3">
    <property type="entry name" value="UPF0397 PROTEIN SPR0429"/>
    <property type="match status" value="1"/>
</dbReference>
<evidence type="ECO:0000256" key="3">
    <source>
        <dbReference type="ARBA" id="ARBA00022989"/>
    </source>
</evidence>
<comment type="similarity">
    <text evidence="5">Belongs to the UPF0397 family.</text>
</comment>
<accession>A0A084AAT3</accession>
<evidence type="ECO:0000256" key="5">
    <source>
        <dbReference type="HAMAP-Rule" id="MF_01572"/>
    </source>
</evidence>
<sequence>MIKGETMKNNSVKIVVATGIGAALFVIIGWLINIPTPIPNTSIQLQYAVLALFSALFGPLAGFLIGFIGHALKDSFLYGAPWWTWVLGSGLMGLFLGFGVKRESLTQGIFGNKEIIRFNIVQFLANVVVWGLIAPIGDILVYSEPANKVFTQGVVAGLVNALTIAVAGTLLLKLYAATQTKSGTLDKE</sequence>
<feature type="transmembrane region" description="Helical" evidence="5">
    <location>
        <begin position="45"/>
        <end position="70"/>
    </location>
</feature>
<dbReference type="EMBL" id="AZSI01000048">
    <property type="protein sequence ID" value="KEY62412.1"/>
    <property type="molecule type" value="Genomic_DNA"/>
</dbReference>
<keyword evidence="3 5" id="KW-1133">Transmembrane helix</keyword>
<protein>
    <recommendedName>
        <fullName evidence="5">UPF0397 protein U725_01575</fullName>
    </recommendedName>
</protein>
<feature type="transmembrane region" description="Helical" evidence="5">
    <location>
        <begin position="149"/>
        <end position="172"/>
    </location>
</feature>
<dbReference type="InterPro" id="IPR022914">
    <property type="entry name" value="UPF0397"/>
</dbReference>
<dbReference type="Proteomes" id="UP000028401">
    <property type="component" value="Unassembled WGS sequence"/>
</dbReference>
<feature type="transmembrane region" description="Helical" evidence="5">
    <location>
        <begin position="12"/>
        <end position="33"/>
    </location>
</feature>
<gene>
    <name evidence="6" type="ORF">U725_01575</name>
</gene>
<reference evidence="6 7" key="1">
    <citation type="submission" date="2014-06" db="EMBL/GenBank/DDBJ databases">
        <title>Draft genome sequence of the putrescine producing strain Lactococcus lactis subsp cremoris GE214.</title>
        <authorList>
            <person name="Ladero V."/>
            <person name="Linares D.M."/>
            <person name="del Rio B."/>
            <person name="Mayo B."/>
            <person name="Martin M.C."/>
            <person name="Fernandez M."/>
            <person name="Alvarez M.A."/>
        </authorList>
    </citation>
    <scope>NUCLEOTIDE SEQUENCE [LARGE SCALE GENOMIC DNA]</scope>
    <source>
        <strain evidence="6 7">GE214</strain>
    </source>
</reference>
<dbReference type="PANTHER" id="PTHR37815">
    <property type="entry name" value="UPF0397 PROTEIN BC_2624-RELATED"/>
    <property type="match status" value="1"/>
</dbReference>
<evidence type="ECO:0000256" key="2">
    <source>
        <dbReference type="ARBA" id="ARBA00022692"/>
    </source>
</evidence>
<keyword evidence="2 5" id="KW-0812">Transmembrane</keyword>
<dbReference type="PATRIC" id="fig|1415168.3.peg.1647"/>
<evidence type="ECO:0000256" key="1">
    <source>
        <dbReference type="ARBA" id="ARBA00022475"/>
    </source>
</evidence>
<dbReference type="Gene3D" id="1.10.1760.20">
    <property type="match status" value="1"/>
</dbReference>
<keyword evidence="4 5" id="KW-0472">Membrane</keyword>
<feature type="transmembrane region" description="Helical" evidence="5">
    <location>
        <begin position="82"/>
        <end position="100"/>
    </location>
</feature>
<dbReference type="InterPro" id="IPR009825">
    <property type="entry name" value="ECF_substrate-spec-like"/>
</dbReference>
<keyword evidence="1 5" id="KW-1003">Cell membrane</keyword>
<evidence type="ECO:0000313" key="7">
    <source>
        <dbReference type="Proteomes" id="UP000028401"/>
    </source>
</evidence>
<comment type="caution">
    <text evidence="6">The sequence shown here is derived from an EMBL/GenBank/DDBJ whole genome shotgun (WGS) entry which is preliminary data.</text>
</comment>
<name>A0A084AAT3_LACLC</name>
<feature type="transmembrane region" description="Helical" evidence="5">
    <location>
        <begin position="120"/>
        <end position="143"/>
    </location>
</feature>
<dbReference type="NCBIfam" id="NF010182">
    <property type="entry name" value="PRK13661.1"/>
    <property type="match status" value="1"/>
</dbReference>
<evidence type="ECO:0000313" key="6">
    <source>
        <dbReference type="EMBL" id="KEY62412.1"/>
    </source>
</evidence>
<evidence type="ECO:0000256" key="4">
    <source>
        <dbReference type="ARBA" id="ARBA00023136"/>
    </source>
</evidence>
<dbReference type="AlphaFoldDB" id="A0A084AAT3"/>
<dbReference type="GO" id="GO:0005886">
    <property type="term" value="C:plasma membrane"/>
    <property type="evidence" value="ECO:0007669"/>
    <property type="project" value="UniProtKB-SubCell"/>
</dbReference>
<dbReference type="HAMAP" id="MF_01572">
    <property type="entry name" value="UPF0397"/>
    <property type="match status" value="1"/>
</dbReference>
<dbReference type="Pfam" id="PF07155">
    <property type="entry name" value="ECF-ribofla_trS"/>
    <property type="match status" value="1"/>
</dbReference>